<evidence type="ECO:0000259" key="10">
    <source>
        <dbReference type="Pfam" id="PF01471"/>
    </source>
</evidence>
<proteinExistence type="predicted"/>
<dbReference type="EMBL" id="BTGU01000043">
    <property type="protein sequence ID" value="GMN52797.1"/>
    <property type="molecule type" value="Genomic_DNA"/>
</dbReference>
<evidence type="ECO:0000256" key="7">
    <source>
        <dbReference type="ARBA" id="ARBA00023049"/>
    </source>
</evidence>
<dbReference type="GO" id="GO:0030574">
    <property type="term" value="P:collagen catabolic process"/>
    <property type="evidence" value="ECO:0007669"/>
    <property type="project" value="TreeGrafter"/>
</dbReference>
<feature type="signal peptide" evidence="9">
    <location>
        <begin position="1"/>
        <end position="29"/>
    </location>
</feature>
<evidence type="ECO:0000256" key="8">
    <source>
        <dbReference type="ARBA" id="ARBA00023145"/>
    </source>
</evidence>
<evidence type="ECO:0000313" key="12">
    <source>
        <dbReference type="Proteomes" id="UP001187192"/>
    </source>
</evidence>
<evidence type="ECO:0000256" key="4">
    <source>
        <dbReference type="ARBA" id="ARBA00022729"/>
    </source>
</evidence>
<keyword evidence="3" id="KW-0479">Metal-binding</keyword>
<evidence type="ECO:0000256" key="5">
    <source>
        <dbReference type="ARBA" id="ARBA00022801"/>
    </source>
</evidence>
<feature type="non-terminal residue" evidence="11">
    <location>
        <position position="181"/>
    </location>
</feature>
<keyword evidence="4 9" id="KW-0732">Signal</keyword>
<dbReference type="InterPro" id="IPR036365">
    <property type="entry name" value="PGBD-like_sf"/>
</dbReference>
<dbReference type="InterPro" id="IPR024079">
    <property type="entry name" value="MetalloPept_cat_dom_sf"/>
</dbReference>
<evidence type="ECO:0000313" key="11">
    <source>
        <dbReference type="EMBL" id="GMN52797.1"/>
    </source>
</evidence>
<feature type="chain" id="PRO_5041702088" description="Peptidoglycan binding-like domain-containing protein" evidence="9">
    <location>
        <begin position="30"/>
        <end position="181"/>
    </location>
</feature>
<evidence type="ECO:0000256" key="1">
    <source>
        <dbReference type="ARBA" id="ARBA00001947"/>
    </source>
</evidence>
<sequence length="181" mass="20364">MPPKAIPLSGPFFLVLLVAILISADTIQSKSSNQDAFEFIQHLKGCHKGQNTSGLHHLKQYLEKFGYLNYDSRNNKHAGDDEFDDVLESAVKSYQQHFHLKVTGTLDAATVKQMTMPRCGFPDIVNGSTTGLPPNVNKDHKHKHHHNRKIIHGVSHYKFFDGSPRWPATKTHLTYSFTSGD</sequence>
<keyword evidence="2" id="KW-0645">Protease</keyword>
<dbReference type="PROSITE" id="PS00546">
    <property type="entry name" value="CYSTEINE_SWITCH"/>
    <property type="match status" value="1"/>
</dbReference>
<dbReference type="GO" id="GO:0031012">
    <property type="term" value="C:extracellular matrix"/>
    <property type="evidence" value="ECO:0007669"/>
    <property type="project" value="InterPro"/>
</dbReference>
<dbReference type="Pfam" id="PF01471">
    <property type="entry name" value="PG_binding_1"/>
    <property type="match status" value="1"/>
</dbReference>
<keyword evidence="12" id="KW-1185">Reference proteome</keyword>
<feature type="domain" description="Peptidoglycan binding-like" evidence="10">
    <location>
        <begin position="55"/>
        <end position="114"/>
    </location>
</feature>
<gene>
    <name evidence="11" type="ORF">TIFTF001_021943</name>
</gene>
<dbReference type="SUPFAM" id="SSF47090">
    <property type="entry name" value="PGBD-like"/>
    <property type="match status" value="1"/>
</dbReference>
<accession>A0AA88DF24</accession>
<evidence type="ECO:0000256" key="3">
    <source>
        <dbReference type="ARBA" id="ARBA00022723"/>
    </source>
</evidence>
<dbReference type="GO" id="GO:0004222">
    <property type="term" value="F:metalloendopeptidase activity"/>
    <property type="evidence" value="ECO:0007669"/>
    <property type="project" value="InterPro"/>
</dbReference>
<keyword evidence="5" id="KW-0378">Hydrolase</keyword>
<dbReference type="InterPro" id="IPR002477">
    <property type="entry name" value="Peptidoglycan-bd-like"/>
</dbReference>
<comment type="caution">
    <text evidence="11">The sequence shown here is derived from an EMBL/GenBank/DDBJ whole genome shotgun (WGS) entry which is preliminary data.</text>
</comment>
<reference evidence="11" key="1">
    <citation type="submission" date="2023-07" db="EMBL/GenBank/DDBJ databases">
        <title>draft genome sequence of fig (Ficus carica).</title>
        <authorList>
            <person name="Takahashi T."/>
            <person name="Nishimura K."/>
        </authorList>
    </citation>
    <scope>NUCLEOTIDE SEQUENCE</scope>
</reference>
<keyword evidence="6" id="KW-0862">Zinc</keyword>
<keyword evidence="7" id="KW-0482">Metalloprotease</keyword>
<dbReference type="Proteomes" id="UP001187192">
    <property type="component" value="Unassembled WGS sequence"/>
</dbReference>
<dbReference type="Gene3D" id="3.40.390.10">
    <property type="entry name" value="Collagenase (Catalytic Domain)"/>
    <property type="match status" value="1"/>
</dbReference>
<protein>
    <recommendedName>
        <fullName evidence="10">Peptidoglycan binding-like domain-containing protein</fullName>
    </recommendedName>
</protein>
<dbReference type="PANTHER" id="PTHR10201">
    <property type="entry name" value="MATRIX METALLOPROTEINASE"/>
    <property type="match status" value="1"/>
</dbReference>
<evidence type="ECO:0000256" key="9">
    <source>
        <dbReference type="SAM" id="SignalP"/>
    </source>
</evidence>
<dbReference type="PANTHER" id="PTHR10201:SF311">
    <property type="entry name" value="PEPTIDASE METALLOPEPTIDASE DOMAIN-CONTAINING PROTEIN"/>
    <property type="match status" value="1"/>
</dbReference>
<comment type="cofactor">
    <cofactor evidence="1">
        <name>Zn(2+)</name>
        <dbReference type="ChEBI" id="CHEBI:29105"/>
    </cofactor>
</comment>
<evidence type="ECO:0000256" key="6">
    <source>
        <dbReference type="ARBA" id="ARBA00022833"/>
    </source>
</evidence>
<dbReference type="GO" id="GO:0008270">
    <property type="term" value="F:zinc ion binding"/>
    <property type="evidence" value="ECO:0007669"/>
    <property type="project" value="InterPro"/>
</dbReference>
<keyword evidence="8" id="KW-0865">Zymogen</keyword>
<dbReference type="AlphaFoldDB" id="A0AA88DF24"/>
<dbReference type="InterPro" id="IPR021158">
    <property type="entry name" value="Pept_M10A_Zn_BS"/>
</dbReference>
<organism evidence="11 12">
    <name type="scientific">Ficus carica</name>
    <name type="common">Common fig</name>
    <dbReference type="NCBI Taxonomy" id="3494"/>
    <lineage>
        <taxon>Eukaryota</taxon>
        <taxon>Viridiplantae</taxon>
        <taxon>Streptophyta</taxon>
        <taxon>Embryophyta</taxon>
        <taxon>Tracheophyta</taxon>
        <taxon>Spermatophyta</taxon>
        <taxon>Magnoliopsida</taxon>
        <taxon>eudicotyledons</taxon>
        <taxon>Gunneridae</taxon>
        <taxon>Pentapetalae</taxon>
        <taxon>rosids</taxon>
        <taxon>fabids</taxon>
        <taxon>Rosales</taxon>
        <taxon>Moraceae</taxon>
        <taxon>Ficeae</taxon>
        <taxon>Ficus</taxon>
    </lineage>
</organism>
<dbReference type="GO" id="GO:0006508">
    <property type="term" value="P:proteolysis"/>
    <property type="evidence" value="ECO:0007669"/>
    <property type="project" value="UniProtKB-KW"/>
</dbReference>
<name>A0AA88DF24_FICCA</name>
<evidence type="ECO:0000256" key="2">
    <source>
        <dbReference type="ARBA" id="ARBA00022670"/>
    </source>
</evidence>
<dbReference type="GO" id="GO:0030198">
    <property type="term" value="P:extracellular matrix organization"/>
    <property type="evidence" value="ECO:0007669"/>
    <property type="project" value="TreeGrafter"/>
</dbReference>